<reference evidence="1" key="1">
    <citation type="journal article" date="2015" name="Nature">
        <title>Complex archaea that bridge the gap between prokaryotes and eukaryotes.</title>
        <authorList>
            <person name="Spang A."/>
            <person name="Saw J.H."/>
            <person name="Jorgensen S.L."/>
            <person name="Zaremba-Niedzwiedzka K."/>
            <person name="Martijn J."/>
            <person name="Lind A.E."/>
            <person name="van Eijk R."/>
            <person name="Schleper C."/>
            <person name="Guy L."/>
            <person name="Ettema T.J."/>
        </authorList>
    </citation>
    <scope>NUCLEOTIDE SEQUENCE</scope>
</reference>
<dbReference type="AlphaFoldDB" id="A0A0F9U0K7"/>
<proteinExistence type="predicted"/>
<gene>
    <name evidence="1" type="ORF">LCGC14_0665340</name>
</gene>
<evidence type="ECO:0000313" key="1">
    <source>
        <dbReference type="EMBL" id="KKN47193.1"/>
    </source>
</evidence>
<comment type="caution">
    <text evidence="1">The sequence shown here is derived from an EMBL/GenBank/DDBJ whole genome shotgun (WGS) entry which is preliminary data.</text>
</comment>
<dbReference type="EMBL" id="LAZR01001290">
    <property type="protein sequence ID" value="KKN47193.1"/>
    <property type="molecule type" value="Genomic_DNA"/>
</dbReference>
<sequence>MQRSASMAVRRPVRSSRSRSISGLLGEGIANLSSQDALDSQDVLLEFKHTMCGLGHLLI</sequence>
<accession>A0A0F9U0K7</accession>
<organism evidence="1">
    <name type="scientific">marine sediment metagenome</name>
    <dbReference type="NCBI Taxonomy" id="412755"/>
    <lineage>
        <taxon>unclassified sequences</taxon>
        <taxon>metagenomes</taxon>
        <taxon>ecological metagenomes</taxon>
    </lineage>
</organism>
<name>A0A0F9U0K7_9ZZZZ</name>
<protein>
    <submittedName>
        <fullName evidence="1">Uncharacterized protein</fullName>
    </submittedName>
</protein>